<dbReference type="SUPFAM" id="SSF55785">
    <property type="entry name" value="PYP-like sensor domain (PAS domain)"/>
    <property type="match status" value="1"/>
</dbReference>
<evidence type="ECO:0000256" key="5">
    <source>
        <dbReference type="ARBA" id="ARBA00022692"/>
    </source>
</evidence>
<evidence type="ECO:0000256" key="7">
    <source>
        <dbReference type="ARBA" id="ARBA00022777"/>
    </source>
</evidence>
<keyword evidence="7" id="KW-0418">Kinase</keyword>
<evidence type="ECO:0000256" key="6">
    <source>
        <dbReference type="ARBA" id="ARBA00022741"/>
    </source>
</evidence>
<dbReference type="EMBL" id="LAZR01000906">
    <property type="protein sequence ID" value="KKN54945.1"/>
    <property type="molecule type" value="Genomic_DNA"/>
</dbReference>
<gene>
    <name evidence="14" type="ORF">LCGC14_0587310</name>
</gene>
<dbReference type="Gene3D" id="3.30.565.10">
    <property type="entry name" value="Histidine kinase-like ATPase, C-terminal domain"/>
    <property type="match status" value="1"/>
</dbReference>
<dbReference type="NCBIfam" id="TIGR00229">
    <property type="entry name" value="sensory_box"/>
    <property type="match status" value="1"/>
</dbReference>
<comment type="catalytic activity">
    <reaction evidence="1">
        <text>ATP + protein L-histidine = ADP + protein N-phospho-L-histidine.</text>
        <dbReference type="EC" id="2.7.13.3"/>
    </reaction>
</comment>
<name>A0A0F9REN2_9ZZZZ</name>
<evidence type="ECO:0000259" key="13">
    <source>
        <dbReference type="PROSITE" id="PS50112"/>
    </source>
</evidence>
<keyword evidence="9" id="KW-1133">Transmembrane helix</keyword>
<keyword evidence="4" id="KW-0808">Transferase</keyword>
<dbReference type="GO" id="GO:0004673">
    <property type="term" value="F:protein histidine kinase activity"/>
    <property type="evidence" value="ECO:0007669"/>
    <property type="project" value="UniProtKB-EC"/>
</dbReference>
<dbReference type="InterPro" id="IPR000014">
    <property type="entry name" value="PAS"/>
</dbReference>
<dbReference type="GO" id="GO:0030295">
    <property type="term" value="F:protein kinase activator activity"/>
    <property type="evidence" value="ECO:0007669"/>
    <property type="project" value="TreeGrafter"/>
</dbReference>
<keyword evidence="6" id="KW-0547">Nucleotide-binding</keyword>
<evidence type="ECO:0000256" key="10">
    <source>
        <dbReference type="ARBA" id="ARBA00023012"/>
    </source>
</evidence>
<evidence type="ECO:0000256" key="11">
    <source>
        <dbReference type="ARBA" id="ARBA00023136"/>
    </source>
</evidence>
<evidence type="ECO:0000256" key="4">
    <source>
        <dbReference type="ARBA" id="ARBA00022679"/>
    </source>
</evidence>
<keyword evidence="8" id="KW-0067">ATP-binding</keyword>
<dbReference type="EC" id="2.7.13.3" evidence="3"/>
<dbReference type="GO" id="GO:0007234">
    <property type="term" value="P:osmosensory signaling via phosphorelay pathway"/>
    <property type="evidence" value="ECO:0007669"/>
    <property type="project" value="TreeGrafter"/>
</dbReference>
<dbReference type="InterPro" id="IPR013656">
    <property type="entry name" value="PAS_4"/>
</dbReference>
<evidence type="ECO:0000256" key="8">
    <source>
        <dbReference type="ARBA" id="ARBA00022840"/>
    </source>
</evidence>
<sequence>MYNVGGNLAENINDLVSVVNMDLEFEYINETTHKNLIGYSNVELLGKKVSDFIHTDDRENFLSLFNNSIDFMQRSYQNRNLNIELNTTNDSFHVQANQLLREVFDNILINSVKYNSYSNPSVDIFITISREIIDEIKFIKMQFIDNGIGVPDDRKNLIFQRGNRELKGSKGMGIGLSLVKRILKNYKGKIWVENRIEDDYSKGSNFNLLIPEAI</sequence>
<dbReference type="InterPro" id="IPR003594">
    <property type="entry name" value="HATPase_dom"/>
</dbReference>
<dbReference type="PRINTS" id="PR00344">
    <property type="entry name" value="BCTRLSENSOR"/>
</dbReference>
<dbReference type="Pfam" id="PF02518">
    <property type="entry name" value="HATPase_c"/>
    <property type="match status" value="1"/>
</dbReference>
<dbReference type="SMART" id="SM00091">
    <property type="entry name" value="PAS"/>
    <property type="match status" value="1"/>
</dbReference>
<dbReference type="InterPro" id="IPR005467">
    <property type="entry name" value="His_kinase_dom"/>
</dbReference>
<dbReference type="Pfam" id="PF08448">
    <property type="entry name" value="PAS_4"/>
    <property type="match status" value="1"/>
</dbReference>
<dbReference type="Gene3D" id="3.30.450.20">
    <property type="entry name" value="PAS domain"/>
    <property type="match status" value="1"/>
</dbReference>
<dbReference type="CDD" id="cd00130">
    <property type="entry name" value="PAS"/>
    <property type="match status" value="1"/>
</dbReference>
<feature type="domain" description="Histidine kinase" evidence="12">
    <location>
        <begin position="100"/>
        <end position="214"/>
    </location>
</feature>
<reference evidence="14" key="1">
    <citation type="journal article" date="2015" name="Nature">
        <title>Complex archaea that bridge the gap between prokaryotes and eukaryotes.</title>
        <authorList>
            <person name="Spang A."/>
            <person name="Saw J.H."/>
            <person name="Jorgensen S.L."/>
            <person name="Zaremba-Niedzwiedzka K."/>
            <person name="Martijn J."/>
            <person name="Lind A.E."/>
            <person name="van Eijk R."/>
            <person name="Schleper C."/>
            <person name="Guy L."/>
            <person name="Ettema T.J."/>
        </authorList>
    </citation>
    <scope>NUCLEOTIDE SEQUENCE</scope>
</reference>
<organism evidence="14">
    <name type="scientific">marine sediment metagenome</name>
    <dbReference type="NCBI Taxonomy" id="412755"/>
    <lineage>
        <taxon>unclassified sequences</taxon>
        <taxon>metagenomes</taxon>
        <taxon>ecological metagenomes</taxon>
    </lineage>
</organism>
<dbReference type="AlphaFoldDB" id="A0A0F9REN2"/>
<keyword evidence="11" id="KW-0472">Membrane</keyword>
<dbReference type="GO" id="GO:0000156">
    <property type="term" value="F:phosphorelay response regulator activity"/>
    <property type="evidence" value="ECO:0007669"/>
    <property type="project" value="TreeGrafter"/>
</dbReference>
<comment type="subcellular location">
    <subcellularLocation>
        <location evidence="2">Membrane</location>
        <topology evidence="2">Multi-pass membrane protein</topology>
    </subcellularLocation>
</comment>
<dbReference type="SMART" id="SM00387">
    <property type="entry name" value="HATPase_c"/>
    <property type="match status" value="1"/>
</dbReference>
<evidence type="ECO:0000259" key="12">
    <source>
        <dbReference type="PROSITE" id="PS50109"/>
    </source>
</evidence>
<comment type="caution">
    <text evidence="14">The sequence shown here is derived from an EMBL/GenBank/DDBJ whole genome shotgun (WGS) entry which is preliminary data.</text>
</comment>
<evidence type="ECO:0000256" key="2">
    <source>
        <dbReference type="ARBA" id="ARBA00004141"/>
    </source>
</evidence>
<proteinExistence type="predicted"/>
<dbReference type="InterPro" id="IPR050351">
    <property type="entry name" value="BphY/WalK/GraS-like"/>
</dbReference>
<accession>A0A0F9REN2</accession>
<evidence type="ECO:0000313" key="14">
    <source>
        <dbReference type="EMBL" id="KKN54945.1"/>
    </source>
</evidence>
<feature type="domain" description="PAS" evidence="13">
    <location>
        <begin position="35"/>
        <end position="72"/>
    </location>
</feature>
<dbReference type="PROSITE" id="PS50112">
    <property type="entry name" value="PAS"/>
    <property type="match status" value="1"/>
</dbReference>
<dbReference type="PANTHER" id="PTHR42878">
    <property type="entry name" value="TWO-COMPONENT HISTIDINE KINASE"/>
    <property type="match status" value="1"/>
</dbReference>
<dbReference type="InterPro" id="IPR036890">
    <property type="entry name" value="HATPase_C_sf"/>
</dbReference>
<evidence type="ECO:0000256" key="9">
    <source>
        <dbReference type="ARBA" id="ARBA00022989"/>
    </source>
</evidence>
<dbReference type="InterPro" id="IPR004358">
    <property type="entry name" value="Sig_transdc_His_kin-like_C"/>
</dbReference>
<dbReference type="SUPFAM" id="SSF55874">
    <property type="entry name" value="ATPase domain of HSP90 chaperone/DNA topoisomerase II/histidine kinase"/>
    <property type="match status" value="1"/>
</dbReference>
<protein>
    <recommendedName>
        <fullName evidence="3">histidine kinase</fullName>
        <ecNumber evidence="3">2.7.13.3</ecNumber>
    </recommendedName>
</protein>
<evidence type="ECO:0000256" key="1">
    <source>
        <dbReference type="ARBA" id="ARBA00000085"/>
    </source>
</evidence>
<dbReference type="PROSITE" id="PS50109">
    <property type="entry name" value="HIS_KIN"/>
    <property type="match status" value="1"/>
</dbReference>
<evidence type="ECO:0000256" key="3">
    <source>
        <dbReference type="ARBA" id="ARBA00012438"/>
    </source>
</evidence>
<dbReference type="GO" id="GO:0005524">
    <property type="term" value="F:ATP binding"/>
    <property type="evidence" value="ECO:0007669"/>
    <property type="project" value="UniProtKB-KW"/>
</dbReference>
<dbReference type="GO" id="GO:0016020">
    <property type="term" value="C:membrane"/>
    <property type="evidence" value="ECO:0007669"/>
    <property type="project" value="UniProtKB-SubCell"/>
</dbReference>
<dbReference type="PANTHER" id="PTHR42878:SF7">
    <property type="entry name" value="SENSOR HISTIDINE KINASE GLRK"/>
    <property type="match status" value="1"/>
</dbReference>
<keyword evidence="10" id="KW-0902">Two-component regulatory system</keyword>
<keyword evidence="5" id="KW-0812">Transmembrane</keyword>
<dbReference type="InterPro" id="IPR035965">
    <property type="entry name" value="PAS-like_dom_sf"/>
</dbReference>